<evidence type="ECO:0000256" key="6">
    <source>
        <dbReference type="ARBA" id="ARBA00022723"/>
    </source>
</evidence>
<evidence type="ECO:0000256" key="2">
    <source>
        <dbReference type="ARBA" id="ARBA00022448"/>
    </source>
</evidence>
<feature type="region of interest" description="Disordered" evidence="13">
    <location>
        <begin position="227"/>
        <end position="253"/>
    </location>
</feature>
<evidence type="ECO:0000313" key="16">
    <source>
        <dbReference type="EMBL" id="MBM9433998.1"/>
    </source>
</evidence>
<gene>
    <name evidence="16" type="primary">narI</name>
    <name evidence="16" type="ORF">JVW63_09860</name>
</gene>
<comment type="caution">
    <text evidence="16">The sequence shown here is derived from an EMBL/GenBank/DDBJ whole genome shotgun (WGS) entry which is preliminary data.</text>
</comment>
<reference evidence="17" key="1">
    <citation type="submission" date="2021-02" db="EMBL/GenBank/DDBJ databases">
        <title>Leucobacter sp. CX169.</title>
        <authorList>
            <person name="Cheng Y."/>
        </authorList>
    </citation>
    <scope>NUCLEOTIDE SEQUENCE [LARGE SCALE GENOMIC DNA]</scope>
    <source>
        <strain evidence="17">JY899</strain>
    </source>
</reference>
<evidence type="ECO:0000256" key="11">
    <source>
        <dbReference type="ARBA" id="ARBA00023063"/>
    </source>
</evidence>
<feature type="transmembrane region" description="Helical" evidence="14">
    <location>
        <begin position="6"/>
        <end position="26"/>
    </location>
</feature>
<keyword evidence="12 14" id="KW-0472">Membrane</keyword>
<organism evidence="16 17">
    <name type="scientific">Flaviflexus equikiangi</name>
    <dbReference type="NCBI Taxonomy" id="2758573"/>
    <lineage>
        <taxon>Bacteria</taxon>
        <taxon>Bacillati</taxon>
        <taxon>Actinomycetota</taxon>
        <taxon>Actinomycetes</taxon>
        <taxon>Actinomycetales</taxon>
        <taxon>Actinomycetaceae</taxon>
        <taxon>Flaviflexus</taxon>
    </lineage>
</organism>
<dbReference type="NCBIfam" id="TIGR00351">
    <property type="entry name" value="narI"/>
    <property type="match status" value="1"/>
</dbReference>
<keyword evidence="8 14" id="KW-1133">Transmembrane helix</keyword>
<evidence type="ECO:0000256" key="4">
    <source>
        <dbReference type="ARBA" id="ARBA00022617"/>
    </source>
</evidence>
<dbReference type="Gene3D" id="1.20.950.20">
    <property type="entry name" value="Transmembrane di-heme cytochromes, Chain C"/>
    <property type="match status" value="1"/>
</dbReference>
<sequence>MEAIDIVLWAVLPYVTIFTFIVGMMWRWRYDQYGWTTRSSQSYESVWLRLASPLFHFGILFVAFGHFLGLMIPKTWTRTVGITDTVYHWIATIPGTIAGLMTIVGLVLLIIRRRTYGDVFRATTRNDKVMYIFLAVPILLGLIATLINQVFTSGHGYDYRETISPWLRNLFIANPDPELMIGVPLSFQLHVIAGFLLFAIWPFTRLVHAFSAPVGYTTRPDIVYRSRQKTISTQRPRRGWEPVDFSGGKPKGR</sequence>
<evidence type="ECO:0000256" key="1">
    <source>
        <dbReference type="ARBA" id="ARBA00004651"/>
    </source>
</evidence>
<dbReference type="Pfam" id="PF02665">
    <property type="entry name" value="Nitrate_red_gam"/>
    <property type="match status" value="1"/>
</dbReference>
<evidence type="ECO:0000256" key="10">
    <source>
        <dbReference type="ARBA" id="ARBA00023004"/>
    </source>
</evidence>
<dbReference type="PANTHER" id="PTHR30598">
    <property type="entry name" value="NITRATE REDUCTASE PRIVATE CHAPERONE, REDOX ENZYME MATURATION PROTEIN REMP FAMILY"/>
    <property type="match status" value="1"/>
</dbReference>
<keyword evidence="4" id="KW-0349">Heme</keyword>
<feature type="transmembrane region" description="Helical" evidence="14">
    <location>
        <begin position="87"/>
        <end position="111"/>
    </location>
</feature>
<keyword evidence="5 14" id="KW-0812">Transmembrane</keyword>
<dbReference type="Proteomes" id="UP000705983">
    <property type="component" value="Unassembled WGS sequence"/>
</dbReference>
<dbReference type="RefSeq" id="WP_182171572.1">
    <property type="nucleotide sequence ID" value="NZ_CP059676.1"/>
</dbReference>
<keyword evidence="7" id="KW-0249">Electron transport</keyword>
<evidence type="ECO:0000256" key="14">
    <source>
        <dbReference type="SAM" id="Phobius"/>
    </source>
</evidence>
<keyword evidence="2" id="KW-0813">Transport</keyword>
<dbReference type="InterPro" id="IPR051936">
    <property type="entry name" value="Heme-iron_electron_transfer"/>
</dbReference>
<dbReference type="InterPro" id="IPR023234">
    <property type="entry name" value="NarG-like_domain"/>
</dbReference>
<keyword evidence="17" id="KW-1185">Reference proteome</keyword>
<feature type="transmembrane region" description="Helical" evidence="14">
    <location>
        <begin position="46"/>
        <end position="67"/>
    </location>
</feature>
<keyword evidence="6" id="KW-0479">Metal-binding</keyword>
<feature type="transmembrane region" description="Helical" evidence="14">
    <location>
        <begin position="131"/>
        <end position="151"/>
    </location>
</feature>
<dbReference type="PANTHER" id="PTHR30598:SF3">
    <property type="entry name" value="RESPIRATORY NITRATE REDUCTASE 1 GAMMA CHAIN"/>
    <property type="match status" value="1"/>
</dbReference>
<protein>
    <submittedName>
        <fullName evidence="16">Respiratory nitrate reductase subunit gamma</fullName>
        <ecNumber evidence="16">1.7.99.4</ecNumber>
    </submittedName>
</protein>
<evidence type="ECO:0000256" key="12">
    <source>
        <dbReference type="ARBA" id="ARBA00023136"/>
    </source>
</evidence>
<dbReference type="EMBL" id="JAFFJS010000006">
    <property type="protein sequence ID" value="MBM9433998.1"/>
    <property type="molecule type" value="Genomic_DNA"/>
</dbReference>
<evidence type="ECO:0000256" key="9">
    <source>
        <dbReference type="ARBA" id="ARBA00023002"/>
    </source>
</evidence>
<evidence type="ECO:0000256" key="13">
    <source>
        <dbReference type="SAM" id="MobiDB-lite"/>
    </source>
</evidence>
<keyword evidence="3" id="KW-1003">Cell membrane</keyword>
<proteinExistence type="predicted"/>
<evidence type="ECO:0000259" key="15">
    <source>
        <dbReference type="Pfam" id="PF02665"/>
    </source>
</evidence>
<keyword evidence="10" id="KW-0408">Iron</keyword>
<dbReference type="SUPFAM" id="SSF103501">
    <property type="entry name" value="Respiratory nitrate reductase 1 gamma chain"/>
    <property type="match status" value="1"/>
</dbReference>
<evidence type="ECO:0000256" key="7">
    <source>
        <dbReference type="ARBA" id="ARBA00022982"/>
    </source>
</evidence>
<name>A0ABS2TI17_9ACTO</name>
<dbReference type="InterPro" id="IPR036197">
    <property type="entry name" value="NarG-like_sf"/>
</dbReference>
<dbReference type="EC" id="1.7.99.4" evidence="16"/>
<evidence type="ECO:0000256" key="8">
    <source>
        <dbReference type="ARBA" id="ARBA00022989"/>
    </source>
</evidence>
<keyword evidence="9 16" id="KW-0560">Oxidoreductase</keyword>
<accession>A0ABS2TI17</accession>
<evidence type="ECO:0000256" key="5">
    <source>
        <dbReference type="ARBA" id="ARBA00022692"/>
    </source>
</evidence>
<comment type="subcellular location">
    <subcellularLocation>
        <location evidence="1">Cell membrane</location>
        <topology evidence="1">Multi-pass membrane protein</topology>
    </subcellularLocation>
</comment>
<evidence type="ECO:0000313" key="17">
    <source>
        <dbReference type="Proteomes" id="UP000705983"/>
    </source>
</evidence>
<feature type="transmembrane region" description="Helical" evidence="14">
    <location>
        <begin position="179"/>
        <end position="201"/>
    </location>
</feature>
<keyword evidence="11" id="KW-0534">Nitrate assimilation</keyword>
<dbReference type="GO" id="GO:0016491">
    <property type="term" value="F:oxidoreductase activity"/>
    <property type="evidence" value="ECO:0007669"/>
    <property type="project" value="UniProtKB-KW"/>
</dbReference>
<evidence type="ECO:0000256" key="3">
    <source>
        <dbReference type="ARBA" id="ARBA00022475"/>
    </source>
</evidence>
<feature type="domain" description="NarG-like" evidence="15">
    <location>
        <begin position="6"/>
        <end position="227"/>
    </location>
</feature>
<dbReference type="InterPro" id="IPR003816">
    <property type="entry name" value="Nitrate_red_gam"/>
</dbReference>